<dbReference type="PANTHER" id="PTHR28077">
    <property type="entry name" value="INOSITOL PHOSPHORYLCERAMIDE SYNTHASE REGULATORY SUBUNIT KEI1"/>
    <property type="match status" value="1"/>
</dbReference>
<dbReference type="InterPro" id="IPR013862">
    <property type="entry name" value="Kei1"/>
</dbReference>
<protein>
    <recommendedName>
        <fullName evidence="5">Inositol phoshorylceramide synthase regulatory subunit kei1</fullName>
    </recommendedName>
</protein>
<feature type="region of interest" description="Disordered" evidence="1">
    <location>
        <begin position="307"/>
        <end position="362"/>
    </location>
</feature>
<proteinExistence type="predicted"/>
<dbReference type="GO" id="GO:0006673">
    <property type="term" value="P:inositol phosphoceramide metabolic process"/>
    <property type="evidence" value="ECO:0007669"/>
    <property type="project" value="InterPro"/>
</dbReference>
<evidence type="ECO:0000313" key="3">
    <source>
        <dbReference type="EMBL" id="TKX19806.1"/>
    </source>
</evidence>
<dbReference type="PANTHER" id="PTHR28077:SF1">
    <property type="entry name" value="INOSITOL PHOSPHORYLCERAMIDE SYNTHASE REGULATORY SUBUNIT KEI1"/>
    <property type="match status" value="1"/>
</dbReference>
<keyword evidence="2" id="KW-1133">Transmembrane helix</keyword>
<keyword evidence="2" id="KW-0472">Membrane</keyword>
<feature type="transmembrane region" description="Helical" evidence="2">
    <location>
        <begin position="15"/>
        <end position="34"/>
    </location>
</feature>
<accession>A0A4U7ATK9</accession>
<organism evidence="3 4">
    <name type="scientific">Elsinoe australis</name>
    <dbReference type="NCBI Taxonomy" id="40998"/>
    <lineage>
        <taxon>Eukaryota</taxon>
        <taxon>Fungi</taxon>
        <taxon>Dikarya</taxon>
        <taxon>Ascomycota</taxon>
        <taxon>Pezizomycotina</taxon>
        <taxon>Dothideomycetes</taxon>
        <taxon>Dothideomycetidae</taxon>
        <taxon>Myriangiales</taxon>
        <taxon>Elsinoaceae</taxon>
        <taxon>Elsinoe</taxon>
    </lineage>
</organism>
<name>A0A4U7ATK9_9PEZI</name>
<gene>
    <name evidence="3" type="ORF">C1H76_8004</name>
</gene>
<comment type="caution">
    <text evidence="3">The sequence shown here is derived from an EMBL/GenBank/DDBJ whole genome shotgun (WGS) entry which is preliminary data.</text>
</comment>
<dbReference type="GO" id="GO:0070916">
    <property type="term" value="C:inositol phosphoceramide synthase complex"/>
    <property type="evidence" value="ECO:0007669"/>
    <property type="project" value="TreeGrafter"/>
</dbReference>
<keyword evidence="2" id="KW-0812">Transmembrane</keyword>
<feature type="transmembrane region" description="Helical" evidence="2">
    <location>
        <begin position="54"/>
        <end position="74"/>
    </location>
</feature>
<evidence type="ECO:0000313" key="4">
    <source>
        <dbReference type="Proteomes" id="UP000308133"/>
    </source>
</evidence>
<evidence type="ECO:0000256" key="1">
    <source>
        <dbReference type="SAM" id="MobiDB-lite"/>
    </source>
</evidence>
<feature type="transmembrane region" description="Helical" evidence="2">
    <location>
        <begin position="193"/>
        <end position="217"/>
    </location>
</feature>
<evidence type="ECO:0008006" key="5">
    <source>
        <dbReference type="Google" id="ProtNLM"/>
    </source>
</evidence>
<dbReference type="Proteomes" id="UP000308133">
    <property type="component" value="Unassembled WGS sequence"/>
</dbReference>
<evidence type="ECO:0000256" key="2">
    <source>
        <dbReference type="SAM" id="Phobius"/>
    </source>
</evidence>
<reference evidence="3 4" key="1">
    <citation type="submission" date="2018-02" db="EMBL/GenBank/DDBJ databases">
        <title>Draft genome sequences of Elsinoe sp., causing black scab on jojoba.</title>
        <authorList>
            <person name="Stodart B."/>
            <person name="Jeffress S."/>
            <person name="Ash G."/>
            <person name="Arun Chinnappa K."/>
        </authorList>
    </citation>
    <scope>NUCLEOTIDE SEQUENCE [LARGE SCALE GENOMIC DNA]</scope>
    <source>
        <strain evidence="3 4">Hillstone_2</strain>
    </source>
</reference>
<dbReference type="EMBL" id="PTQR01000106">
    <property type="protein sequence ID" value="TKX19806.1"/>
    <property type="molecule type" value="Genomic_DNA"/>
</dbReference>
<feature type="region of interest" description="Disordered" evidence="1">
    <location>
        <begin position="124"/>
        <end position="143"/>
    </location>
</feature>
<dbReference type="GO" id="GO:0070917">
    <property type="term" value="F:inositol phosphoceramide synthase regulator activity"/>
    <property type="evidence" value="ECO:0007669"/>
    <property type="project" value="InterPro"/>
</dbReference>
<sequence length="362" mass="39421">MALPALVRLFRPRTFFHFISLLTATEFITVSLLINKVEGVYGILALFTGYPLSAFQLSMYIYSIVVLVLVCYLGPHIRKQSPLQNLVLAWVYILDSLINAMYTALFGIGWFIVLAQTLSSSPTEGDAPKATTPGGKTINDTAGFTNPESGGVDKVEIIAEPRPDKIPPGQDAKVITHGDGSGLGNAVFQSGSIMSITVISFLWFVRLYSILVVMAYARQVLRGYSQSASAAANRKPASADDADSTTGHLMADSKTLANPFHYASPLGQGWQGKLGRFLTKFPETYWLGRDQADEEWVRGADERFRHRMANRTPLVRNPPPRSKGTGERERRARSGTGPPPPGMDVGRRSGESGADGRPSGEL</sequence>
<dbReference type="Pfam" id="PF08552">
    <property type="entry name" value="Kei1"/>
    <property type="match status" value="1"/>
</dbReference>
<dbReference type="GO" id="GO:0000139">
    <property type="term" value="C:Golgi membrane"/>
    <property type="evidence" value="ECO:0007669"/>
    <property type="project" value="TreeGrafter"/>
</dbReference>
<feature type="transmembrane region" description="Helical" evidence="2">
    <location>
        <begin position="86"/>
        <end position="113"/>
    </location>
</feature>
<dbReference type="AlphaFoldDB" id="A0A4U7ATK9"/>